<sequence length="106" mass="11794">MSSDTRPTLICSSCRQDVTAAARLHEACAENAALRERCERLETENRKLRASWPEYNQRNACAPRAIRLIHRSWEVIGRGIVEYDTRDEAINAAAGITHADAAKGGE</sequence>
<name>A0A6J5LAN8_9CAUD</name>
<keyword evidence="1" id="KW-0175">Coiled coil</keyword>
<gene>
    <name evidence="2" type="ORF">UFOVP124_3</name>
</gene>
<evidence type="ECO:0000313" key="2">
    <source>
        <dbReference type="EMBL" id="CAB4130492.1"/>
    </source>
</evidence>
<proteinExistence type="predicted"/>
<reference evidence="2" key="1">
    <citation type="submission" date="2020-04" db="EMBL/GenBank/DDBJ databases">
        <authorList>
            <person name="Chiriac C."/>
            <person name="Salcher M."/>
            <person name="Ghai R."/>
            <person name="Kavagutti S V."/>
        </authorList>
    </citation>
    <scope>NUCLEOTIDE SEQUENCE</scope>
</reference>
<organism evidence="2">
    <name type="scientific">uncultured Caudovirales phage</name>
    <dbReference type="NCBI Taxonomy" id="2100421"/>
    <lineage>
        <taxon>Viruses</taxon>
        <taxon>Duplodnaviria</taxon>
        <taxon>Heunggongvirae</taxon>
        <taxon>Uroviricota</taxon>
        <taxon>Caudoviricetes</taxon>
        <taxon>Peduoviridae</taxon>
        <taxon>Maltschvirus</taxon>
        <taxon>Maltschvirus maltsch</taxon>
    </lineage>
</organism>
<dbReference type="EMBL" id="LR796250">
    <property type="protein sequence ID" value="CAB4130492.1"/>
    <property type="molecule type" value="Genomic_DNA"/>
</dbReference>
<accession>A0A6J5LAN8</accession>
<protein>
    <submittedName>
        <fullName evidence="2">Uncharacterized protein</fullName>
    </submittedName>
</protein>
<feature type="coiled-coil region" evidence="1">
    <location>
        <begin position="24"/>
        <end position="51"/>
    </location>
</feature>
<evidence type="ECO:0000256" key="1">
    <source>
        <dbReference type="SAM" id="Coils"/>
    </source>
</evidence>